<reference evidence="2 3" key="1">
    <citation type="submission" date="2020-09" db="EMBL/GenBank/DDBJ databases">
        <title>Echinicola sp. CAU 1574 isolated from sand of Sido Beach.</title>
        <authorList>
            <person name="Kim W."/>
        </authorList>
    </citation>
    <scope>NUCLEOTIDE SEQUENCE [LARGE SCALE GENOMIC DNA]</scope>
    <source>
        <strain evidence="2 3">CAU 1574</strain>
    </source>
</reference>
<comment type="caution">
    <text evidence="2">The sequence shown here is derived from an EMBL/GenBank/DDBJ whole genome shotgun (WGS) entry which is preliminary data.</text>
</comment>
<dbReference type="Gene3D" id="3.90.25.10">
    <property type="entry name" value="UDP-galactose 4-epimerase, domain 1"/>
    <property type="match status" value="1"/>
</dbReference>
<evidence type="ECO:0000313" key="3">
    <source>
        <dbReference type="Proteomes" id="UP000647133"/>
    </source>
</evidence>
<proteinExistence type="predicted"/>
<feature type="domain" description="NmrA-like" evidence="1">
    <location>
        <begin position="2"/>
        <end position="256"/>
    </location>
</feature>
<keyword evidence="3" id="KW-1185">Reference proteome</keyword>
<accession>A0ABR9APG2</accession>
<dbReference type="PANTHER" id="PTHR47129">
    <property type="entry name" value="QUINONE OXIDOREDUCTASE 2"/>
    <property type="match status" value="1"/>
</dbReference>
<organism evidence="2 3">
    <name type="scientific">Echinicola arenosa</name>
    <dbReference type="NCBI Taxonomy" id="2774144"/>
    <lineage>
        <taxon>Bacteria</taxon>
        <taxon>Pseudomonadati</taxon>
        <taxon>Bacteroidota</taxon>
        <taxon>Cytophagia</taxon>
        <taxon>Cytophagales</taxon>
        <taxon>Cyclobacteriaceae</taxon>
        <taxon>Echinicola</taxon>
    </lineage>
</organism>
<dbReference type="InterPro" id="IPR036291">
    <property type="entry name" value="NAD(P)-bd_dom_sf"/>
</dbReference>
<dbReference type="Pfam" id="PF05368">
    <property type="entry name" value="NmrA"/>
    <property type="match status" value="1"/>
</dbReference>
<dbReference type="Proteomes" id="UP000647133">
    <property type="component" value="Unassembled WGS sequence"/>
</dbReference>
<dbReference type="PANTHER" id="PTHR47129:SF1">
    <property type="entry name" value="NMRA-LIKE DOMAIN-CONTAINING PROTEIN"/>
    <property type="match status" value="1"/>
</dbReference>
<dbReference type="SUPFAM" id="SSF51735">
    <property type="entry name" value="NAD(P)-binding Rossmann-fold domains"/>
    <property type="match status" value="1"/>
</dbReference>
<dbReference type="InterPro" id="IPR008030">
    <property type="entry name" value="NmrA-like"/>
</dbReference>
<dbReference type="Gene3D" id="3.40.50.720">
    <property type="entry name" value="NAD(P)-binding Rossmann-like Domain"/>
    <property type="match status" value="1"/>
</dbReference>
<evidence type="ECO:0000259" key="1">
    <source>
        <dbReference type="Pfam" id="PF05368"/>
    </source>
</evidence>
<protein>
    <submittedName>
        <fullName evidence="2">SDR family oxidoreductase</fullName>
    </submittedName>
</protein>
<dbReference type="InterPro" id="IPR052718">
    <property type="entry name" value="NmrA-type_oxidoreductase"/>
</dbReference>
<evidence type="ECO:0000313" key="2">
    <source>
        <dbReference type="EMBL" id="MBD8490681.1"/>
    </source>
</evidence>
<dbReference type="EMBL" id="JACYTQ010000007">
    <property type="protein sequence ID" value="MBD8490681.1"/>
    <property type="molecule type" value="Genomic_DNA"/>
</dbReference>
<dbReference type="CDD" id="cd05269">
    <property type="entry name" value="TMR_SDR_a"/>
    <property type="match status" value="1"/>
</dbReference>
<sequence length="295" mass="32872">MKKTLITGATGELGSLIINFLSKKASTSDIAVLVRDTQSEKARQYATQGFDVRQGDYNDPDSLIKAFEGIEQLFLVSGNDIEARIKQHETVIKSAIENQVEHILYTSTVRKVEDSSAPLFPVVNSHRLTEESIIASGMNYTILRHNLYAEVIPLFIGGREQILQTKNIFLPSENGKCNFVARKDLAEAEANILAEPEQHKNKIYEFNGNEALDFETISELLSEILKARVTYHSPDINTFESTMENAGLPSEIIGMLAMFSMGIASGEFEQDKSDLEIILGRKAQSIKTFIQGTYD</sequence>
<dbReference type="RefSeq" id="WP_192011548.1">
    <property type="nucleotide sequence ID" value="NZ_JACYTQ010000007.1"/>
</dbReference>
<name>A0ABR9APG2_9BACT</name>
<gene>
    <name evidence="2" type="ORF">IFO69_18155</name>
</gene>